<comment type="caution">
    <text evidence="13">The sequence shown here is derived from an EMBL/GenBank/DDBJ whole genome shotgun (WGS) entry which is preliminary data.</text>
</comment>
<reference evidence="14" key="1">
    <citation type="journal article" date="2019" name="Int. J. Syst. Evol. Microbiol.">
        <title>The Global Catalogue of Microorganisms (GCM) 10K type strain sequencing project: providing services to taxonomists for standard genome sequencing and annotation.</title>
        <authorList>
            <consortium name="The Broad Institute Genomics Platform"/>
            <consortium name="The Broad Institute Genome Sequencing Center for Infectious Disease"/>
            <person name="Wu L."/>
            <person name="Ma J."/>
        </authorList>
    </citation>
    <scope>NUCLEOTIDE SEQUENCE [LARGE SCALE GENOMIC DNA]</scope>
    <source>
        <strain evidence="14">KACC 12822</strain>
    </source>
</reference>
<keyword evidence="4" id="KW-0488">Methylation</keyword>
<keyword evidence="14" id="KW-1185">Reference proteome</keyword>
<keyword evidence="7 11" id="KW-1133">Transmembrane helix</keyword>
<evidence type="ECO:0000313" key="13">
    <source>
        <dbReference type="EMBL" id="MFC5439505.1"/>
    </source>
</evidence>
<dbReference type="SUPFAM" id="SSF54523">
    <property type="entry name" value="Pili subunits"/>
    <property type="match status" value="1"/>
</dbReference>
<feature type="transmembrane region" description="Helical" evidence="11">
    <location>
        <begin position="27"/>
        <end position="48"/>
    </location>
</feature>
<comment type="similarity">
    <text evidence="9">Belongs to the GSP H family.</text>
</comment>
<dbReference type="Pfam" id="PF12019">
    <property type="entry name" value="GspH"/>
    <property type="match status" value="1"/>
</dbReference>
<gene>
    <name evidence="13" type="ORF">ACFPK0_05700</name>
</gene>
<evidence type="ECO:0000256" key="2">
    <source>
        <dbReference type="ARBA" id="ARBA00021549"/>
    </source>
</evidence>
<evidence type="ECO:0000256" key="11">
    <source>
        <dbReference type="SAM" id="Phobius"/>
    </source>
</evidence>
<protein>
    <recommendedName>
        <fullName evidence="2">Type II secretion system protein H</fullName>
    </recommendedName>
    <alternativeName>
        <fullName evidence="10">General secretion pathway protein H</fullName>
    </alternativeName>
</protein>
<evidence type="ECO:0000256" key="4">
    <source>
        <dbReference type="ARBA" id="ARBA00022481"/>
    </source>
</evidence>
<evidence type="ECO:0000256" key="7">
    <source>
        <dbReference type="ARBA" id="ARBA00022989"/>
    </source>
</evidence>
<dbReference type="EMBL" id="JBHSMM010000001">
    <property type="protein sequence ID" value="MFC5439505.1"/>
    <property type="molecule type" value="Genomic_DNA"/>
</dbReference>
<accession>A0ABW0JVX4</accession>
<evidence type="ECO:0000256" key="3">
    <source>
        <dbReference type="ARBA" id="ARBA00022475"/>
    </source>
</evidence>
<dbReference type="PROSITE" id="PS00409">
    <property type="entry name" value="PROKAR_NTER_METHYL"/>
    <property type="match status" value="1"/>
</dbReference>
<dbReference type="Pfam" id="PF07963">
    <property type="entry name" value="N_methyl"/>
    <property type="match status" value="1"/>
</dbReference>
<proteinExistence type="inferred from homology"/>
<dbReference type="InterPro" id="IPR022346">
    <property type="entry name" value="T2SS_GspH"/>
</dbReference>
<name>A0ABW0JVX4_9GAMM</name>
<comment type="subcellular location">
    <subcellularLocation>
        <location evidence="1">Cell inner membrane</location>
        <topology evidence="1">Single-pass membrane protein</topology>
    </subcellularLocation>
</comment>
<keyword evidence="3" id="KW-1003">Cell membrane</keyword>
<evidence type="ECO:0000313" key="14">
    <source>
        <dbReference type="Proteomes" id="UP001596018"/>
    </source>
</evidence>
<feature type="domain" description="General secretion pathway GspH" evidence="12">
    <location>
        <begin position="63"/>
        <end position="174"/>
    </location>
</feature>
<dbReference type="NCBIfam" id="TIGR02532">
    <property type="entry name" value="IV_pilin_GFxxxE"/>
    <property type="match status" value="1"/>
</dbReference>
<sequence length="211" mass="21724">MAAAYGRGSHWRGLGRHGAAHARTRGFTLLELMVTLGVLGILSTIAYPSMRDFMRRNRAVAQSNSIRSDMQFARGQAAATRSYLSVCPLAIAGTTTCSSAGKSYDQGWLVYTASKPNIAYDASVTGSLQRAASAPGGTSIRASSGGVLTFNSRGELLVGGVPKSVSVIICAKQGDDDSIGTNTTAVPGVQLNIATSGRAASSKLATSEGCS</sequence>
<evidence type="ECO:0000256" key="6">
    <source>
        <dbReference type="ARBA" id="ARBA00022692"/>
    </source>
</evidence>
<evidence type="ECO:0000256" key="8">
    <source>
        <dbReference type="ARBA" id="ARBA00023136"/>
    </source>
</evidence>
<dbReference type="Gene3D" id="3.55.40.10">
    <property type="entry name" value="minor pseudopilin epsh domain"/>
    <property type="match status" value="1"/>
</dbReference>
<keyword evidence="8 11" id="KW-0472">Membrane</keyword>
<dbReference type="Proteomes" id="UP001596018">
    <property type="component" value="Unassembled WGS sequence"/>
</dbReference>
<dbReference type="InterPro" id="IPR012902">
    <property type="entry name" value="N_methyl_site"/>
</dbReference>
<organism evidence="13 14">
    <name type="scientific">Rhodanobacter ginsenosidimutans</name>
    <dbReference type="NCBI Taxonomy" id="490571"/>
    <lineage>
        <taxon>Bacteria</taxon>
        <taxon>Pseudomonadati</taxon>
        <taxon>Pseudomonadota</taxon>
        <taxon>Gammaproteobacteria</taxon>
        <taxon>Lysobacterales</taxon>
        <taxon>Rhodanobacteraceae</taxon>
        <taxon>Rhodanobacter</taxon>
    </lineage>
</organism>
<evidence type="ECO:0000256" key="9">
    <source>
        <dbReference type="ARBA" id="ARBA00025772"/>
    </source>
</evidence>
<evidence type="ECO:0000256" key="10">
    <source>
        <dbReference type="ARBA" id="ARBA00030775"/>
    </source>
</evidence>
<dbReference type="InterPro" id="IPR045584">
    <property type="entry name" value="Pilin-like"/>
</dbReference>
<evidence type="ECO:0000256" key="1">
    <source>
        <dbReference type="ARBA" id="ARBA00004377"/>
    </source>
</evidence>
<dbReference type="RefSeq" id="WP_377340275.1">
    <property type="nucleotide sequence ID" value="NZ_JALBWS010000014.1"/>
</dbReference>
<keyword evidence="6 11" id="KW-0812">Transmembrane</keyword>
<keyword evidence="5" id="KW-0997">Cell inner membrane</keyword>
<evidence type="ECO:0000256" key="5">
    <source>
        <dbReference type="ARBA" id="ARBA00022519"/>
    </source>
</evidence>
<evidence type="ECO:0000259" key="12">
    <source>
        <dbReference type="Pfam" id="PF12019"/>
    </source>
</evidence>